<dbReference type="EMBL" id="KI659434">
    <property type="protein sequence ID" value="ETN79586.1"/>
    <property type="molecule type" value="Genomic_DNA"/>
</dbReference>
<name>W2TEF9_NECAM</name>
<gene>
    <name evidence="1" type="ORF">NECAME_18101</name>
</gene>
<evidence type="ECO:0000313" key="1">
    <source>
        <dbReference type="EMBL" id="ETN79586.1"/>
    </source>
</evidence>
<evidence type="ECO:0000313" key="2">
    <source>
        <dbReference type="Proteomes" id="UP000053676"/>
    </source>
</evidence>
<organism evidence="1 2">
    <name type="scientific">Necator americanus</name>
    <name type="common">Human hookworm</name>
    <dbReference type="NCBI Taxonomy" id="51031"/>
    <lineage>
        <taxon>Eukaryota</taxon>
        <taxon>Metazoa</taxon>
        <taxon>Ecdysozoa</taxon>
        <taxon>Nematoda</taxon>
        <taxon>Chromadorea</taxon>
        <taxon>Rhabditida</taxon>
        <taxon>Rhabditina</taxon>
        <taxon>Rhabditomorpha</taxon>
        <taxon>Strongyloidea</taxon>
        <taxon>Ancylostomatidae</taxon>
        <taxon>Bunostominae</taxon>
        <taxon>Necator</taxon>
    </lineage>
</organism>
<keyword evidence="2" id="KW-1185">Reference proteome</keyword>
<dbReference type="AlphaFoldDB" id="W2TEF9"/>
<reference evidence="2" key="1">
    <citation type="journal article" date="2014" name="Nat. Genet.">
        <title>Genome of the human hookworm Necator americanus.</title>
        <authorList>
            <person name="Tang Y.T."/>
            <person name="Gao X."/>
            <person name="Rosa B.A."/>
            <person name="Abubucker S."/>
            <person name="Hallsworth-Pepin K."/>
            <person name="Martin J."/>
            <person name="Tyagi R."/>
            <person name="Heizer E."/>
            <person name="Zhang X."/>
            <person name="Bhonagiri-Palsikar V."/>
            <person name="Minx P."/>
            <person name="Warren W.C."/>
            <person name="Wang Q."/>
            <person name="Zhan B."/>
            <person name="Hotez P.J."/>
            <person name="Sternberg P.W."/>
            <person name="Dougall A."/>
            <person name="Gaze S.T."/>
            <person name="Mulvenna J."/>
            <person name="Sotillo J."/>
            <person name="Ranganathan S."/>
            <person name="Rabelo E.M."/>
            <person name="Wilson R.K."/>
            <person name="Felgner P.L."/>
            <person name="Bethony J."/>
            <person name="Hawdon J.M."/>
            <person name="Gasser R.B."/>
            <person name="Loukas A."/>
            <person name="Mitreva M."/>
        </authorList>
    </citation>
    <scope>NUCLEOTIDE SEQUENCE [LARGE SCALE GENOMIC DNA]</scope>
</reference>
<proteinExistence type="predicted"/>
<dbReference type="Proteomes" id="UP000053676">
    <property type="component" value="Unassembled WGS sequence"/>
</dbReference>
<sequence>MEHLNGTWGKNWGPVGTKFFMRDYANFQQTFADADDEFTEPEDNVETTTSAVVEVKHFSDDELKYFLKWPEYDYWAGFVKLRNGTHEGEEHLDRFFFTTGFHGEALCDWNQRGQMLHEWRRVVDNFR</sequence>
<dbReference type="KEGG" id="nai:NECAME_18101"/>
<dbReference type="OrthoDB" id="6510177at2759"/>
<dbReference type="STRING" id="51031.W2TEF9"/>
<accession>W2TEF9</accession>
<protein>
    <submittedName>
        <fullName evidence="1">Uncharacterized protein</fullName>
    </submittedName>
</protein>